<reference evidence="1 2" key="1">
    <citation type="journal article" date="2016" name="Sci. Rep.">
        <title>The Dendrobium catenatum Lindl. genome sequence provides insights into polysaccharide synthase, floral development and adaptive evolution.</title>
        <authorList>
            <person name="Zhang G.Q."/>
            <person name="Xu Q."/>
            <person name="Bian C."/>
            <person name="Tsai W.C."/>
            <person name="Yeh C.M."/>
            <person name="Liu K.W."/>
            <person name="Yoshida K."/>
            <person name="Zhang L.S."/>
            <person name="Chang S.B."/>
            <person name="Chen F."/>
            <person name="Shi Y."/>
            <person name="Su Y.Y."/>
            <person name="Zhang Y.Q."/>
            <person name="Chen L.J."/>
            <person name="Yin Y."/>
            <person name="Lin M."/>
            <person name="Huang H."/>
            <person name="Deng H."/>
            <person name="Wang Z.W."/>
            <person name="Zhu S.L."/>
            <person name="Zhao X."/>
            <person name="Deng C."/>
            <person name="Niu S.C."/>
            <person name="Huang J."/>
            <person name="Wang M."/>
            <person name="Liu G.H."/>
            <person name="Yang H.J."/>
            <person name="Xiao X.J."/>
            <person name="Hsiao Y.Y."/>
            <person name="Wu W.L."/>
            <person name="Chen Y.Y."/>
            <person name="Mitsuda N."/>
            <person name="Ohme-Takagi M."/>
            <person name="Luo Y.B."/>
            <person name="Van de Peer Y."/>
            <person name="Liu Z.J."/>
        </authorList>
    </citation>
    <scope>NUCLEOTIDE SEQUENCE [LARGE SCALE GENOMIC DNA]</scope>
    <source>
        <tissue evidence="1">The whole plant</tissue>
    </source>
</reference>
<evidence type="ECO:0000313" key="1">
    <source>
        <dbReference type="EMBL" id="PKU84321.1"/>
    </source>
</evidence>
<dbReference type="Proteomes" id="UP000233837">
    <property type="component" value="Unassembled WGS sequence"/>
</dbReference>
<evidence type="ECO:0000313" key="2">
    <source>
        <dbReference type="Proteomes" id="UP000233837"/>
    </source>
</evidence>
<organism evidence="1 2">
    <name type="scientific">Dendrobium catenatum</name>
    <dbReference type="NCBI Taxonomy" id="906689"/>
    <lineage>
        <taxon>Eukaryota</taxon>
        <taxon>Viridiplantae</taxon>
        <taxon>Streptophyta</taxon>
        <taxon>Embryophyta</taxon>
        <taxon>Tracheophyta</taxon>
        <taxon>Spermatophyta</taxon>
        <taxon>Magnoliopsida</taxon>
        <taxon>Liliopsida</taxon>
        <taxon>Asparagales</taxon>
        <taxon>Orchidaceae</taxon>
        <taxon>Epidendroideae</taxon>
        <taxon>Malaxideae</taxon>
        <taxon>Dendrobiinae</taxon>
        <taxon>Dendrobium</taxon>
    </lineage>
</organism>
<name>A0A2I0X8V3_9ASPA</name>
<dbReference type="EMBL" id="KZ502052">
    <property type="protein sequence ID" value="PKU84321.1"/>
    <property type="molecule type" value="Genomic_DNA"/>
</dbReference>
<keyword evidence="2" id="KW-1185">Reference proteome</keyword>
<proteinExistence type="predicted"/>
<dbReference type="AlphaFoldDB" id="A0A2I0X8V3"/>
<gene>
    <name evidence="1" type="ORF">MA16_Dca002834</name>
</gene>
<reference evidence="1 2" key="2">
    <citation type="journal article" date="2017" name="Nature">
        <title>The Apostasia genome and the evolution of orchids.</title>
        <authorList>
            <person name="Zhang G.Q."/>
            <person name="Liu K.W."/>
            <person name="Li Z."/>
            <person name="Lohaus R."/>
            <person name="Hsiao Y.Y."/>
            <person name="Niu S.C."/>
            <person name="Wang J.Y."/>
            <person name="Lin Y.C."/>
            <person name="Xu Q."/>
            <person name="Chen L.J."/>
            <person name="Yoshida K."/>
            <person name="Fujiwara S."/>
            <person name="Wang Z.W."/>
            <person name="Zhang Y.Q."/>
            <person name="Mitsuda N."/>
            <person name="Wang M."/>
            <person name="Liu G.H."/>
            <person name="Pecoraro L."/>
            <person name="Huang H.X."/>
            <person name="Xiao X.J."/>
            <person name="Lin M."/>
            <person name="Wu X.Y."/>
            <person name="Wu W.L."/>
            <person name="Chen Y.Y."/>
            <person name="Chang S.B."/>
            <person name="Sakamoto S."/>
            <person name="Ohme-Takagi M."/>
            <person name="Yagi M."/>
            <person name="Zeng S.J."/>
            <person name="Shen C.Y."/>
            <person name="Yeh C.M."/>
            <person name="Luo Y.B."/>
            <person name="Tsai W.C."/>
            <person name="Van de Peer Y."/>
            <person name="Liu Z.J."/>
        </authorList>
    </citation>
    <scope>NUCLEOTIDE SEQUENCE [LARGE SCALE GENOMIC DNA]</scope>
    <source>
        <tissue evidence="1">The whole plant</tissue>
    </source>
</reference>
<accession>A0A2I0X8V3</accession>
<sequence>MIDLISSLQKVKDFRRSPTYLYSQVLLLIPRSDPLASFSWKKSQSLIQKVELQIDFLISNPFFSQSFSCFYSR</sequence>
<protein>
    <submittedName>
        <fullName evidence="1">Uncharacterized protein</fullName>
    </submittedName>
</protein>